<dbReference type="AlphaFoldDB" id="A0A3R8SAV8"/>
<protein>
    <submittedName>
        <fullName evidence="1">Uncharacterized protein</fullName>
    </submittedName>
</protein>
<organism evidence="1 2">
    <name type="scientific">Aquabacterium soli</name>
    <dbReference type="NCBI Taxonomy" id="2493092"/>
    <lineage>
        <taxon>Bacteria</taxon>
        <taxon>Pseudomonadati</taxon>
        <taxon>Pseudomonadota</taxon>
        <taxon>Betaproteobacteria</taxon>
        <taxon>Burkholderiales</taxon>
        <taxon>Aquabacterium</taxon>
    </lineage>
</organism>
<dbReference type="EMBL" id="RSED01000003">
    <property type="protein sequence ID" value="RRS05402.1"/>
    <property type="molecule type" value="Genomic_DNA"/>
</dbReference>
<keyword evidence="2" id="KW-1185">Reference proteome</keyword>
<dbReference type="Proteomes" id="UP000269265">
    <property type="component" value="Unassembled WGS sequence"/>
</dbReference>
<reference evidence="1 2" key="1">
    <citation type="submission" date="2018-12" db="EMBL/GenBank/DDBJ databases">
        <title>The whole draft genome of Aquabacterium sp. SJQ9.</title>
        <authorList>
            <person name="Sun L."/>
            <person name="Gao X."/>
            <person name="Chen W."/>
            <person name="Huang K."/>
        </authorList>
    </citation>
    <scope>NUCLEOTIDE SEQUENCE [LARGE SCALE GENOMIC DNA]</scope>
    <source>
        <strain evidence="1 2">SJQ9</strain>
    </source>
</reference>
<comment type="caution">
    <text evidence="1">The sequence shown here is derived from an EMBL/GenBank/DDBJ whole genome shotgun (WGS) entry which is preliminary data.</text>
</comment>
<accession>A0A3R8SAV8</accession>
<evidence type="ECO:0000313" key="2">
    <source>
        <dbReference type="Proteomes" id="UP000269265"/>
    </source>
</evidence>
<proteinExistence type="predicted"/>
<dbReference type="RefSeq" id="WP_125241971.1">
    <property type="nucleotide sequence ID" value="NZ_RSED01000003.1"/>
</dbReference>
<sequence length="166" mass="18222">MNPKDEDRIKSALSGVDNLQDQLGNIAKRGPNAVKAWVTQIAGSTDKDFNKRLKDGVATPLTKLLKDVKSVTKDLETLYKEGSDAKKLSAYADAKAFRTKALAKHLASSKQFELDSLKITMNLMNVIPKAGGMYPGMGDTNVKALVGYMENFSKYYNAFKVELGKL</sequence>
<gene>
    <name evidence="1" type="ORF">EIP75_04105</name>
</gene>
<name>A0A3R8SAV8_9BURK</name>
<evidence type="ECO:0000313" key="1">
    <source>
        <dbReference type="EMBL" id="RRS05402.1"/>
    </source>
</evidence>